<dbReference type="AlphaFoldDB" id="A0A286DW36"/>
<dbReference type="Pfam" id="PF00069">
    <property type="entry name" value="Pkinase"/>
    <property type="match status" value="1"/>
</dbReference>
<dbReference type="InterPro" id="IPR011990">
    <property type="entry name" value="TPR-like_helical_dom_sf"/>
</dbReference>
<evidence type="ECO:0000256" key="5">
    <source>
        <dbReference type="PROSITE-ProRule" id="PRU10141"/>
    </source>
</evidence>
<keyword evidence="7" id="KW-0723">Serine/threonine-protein kinase</keyword>
<dbReference type="GO" id="GO:0004674">
    <property type="term" value="F:protein serine/threonine kinase activity"/>
    <property type="evidence" value="ECO:0007669"/>
    <property type="project" value="UniProtKB-KW"/>
</dbReference>
<dbReference type="PROSITE" id="PS00107">
    <property type="entry name" value="PROTEIN_KINASE_ATP"/>
    <property type="match status" value="1"/>
</dbReference>
<dbReference type="Gene3D" id="3.30.200.20">
    <property type="entry name" value="Phosphorylase Kinase, domain 1"/>
    <property type="match status" value="1"/>
</dbReference>
<evidence type="ECO:0000256" key="1">
    <source>
        <dbReference type="ARBA" id="ARBA00022679"/>
    </source>
</evidence>
<gene>
    <name evidence="7" type="ORF">SAMN06297387_107204</name>
</gene>
<reference evidence="7 8" key="1">
    <citation type="submission" date="2017-09" db="EMBL/GenBank/DDBJ databases">
        <authorList>
            <person name="Ehlers B."/>
            <person name="Leendertz F.H."/>
        </authorList>
    </citation>
    <scope>NUCLEOTIDE SEQUENCE [LARGE SCALE GENOMIC DNA]</scope>
    <source>
        <strain evidence="7 8">CGMCC 4.7095</strain>
    </source>
</reference>
<proteinExistence type="predicted"/>
<name>A0A286DW36_9ACTN</name>
<keyword evidence="2 5" id="KW-0547">Nucleotide-binding</keyword>
<protein>
    <submittedName>
        <fullName evidence="7">Serine/threonine protein kinase</fullName>
    </submittedName>
</protein>
<accession>A0A286DW36</accession>
<keyword evidence="1" id="KW-0808">Transferase</keyword>
<dbReference type="Gene3D" id="1.10.510.10">
    <property type="entry name" value="Transferase(Phosphotransferase) domain 1"/>
    <property type="match status" value="1"/>
</dbReference>
<evidence type="ECO:0000256" key="3">
    <source>
        <dbReference type="ARBA" id="ARBA00022777"/>
    </source>
</evidence>
<keyword evidence="4 5" id="KW-0067">ATP-binding</keyword>
<dbReference type="InterPro" id="IPR008271">
    <property type="entry name" value="Ser/Thr_kinase_AS"/>
</dbReference>
<evidence type="ECO:0000313" key="7">
    <source>
        <dbReference type="EMBL" id="SOD62830.1"/>
    </source>
</evidence>
<dbReference type="PROSITE" id="PS00108">
    <property type="entry name" value="PROTEIN_KINASE_ST"/>
    <property type="match status" value="1"/>
</dbReference>
<organism evidence="7 8">
    <name type="scientific">Streptomyces zhaozhouensis</name>
    <dbReference type="NCBI Taxonomy" id="1300267"/>
    <lineage>
        <taxon>Bacteria</taxon>
        <taxon>Bacillati</taxon>
        <taxon>Actinomycetota</taxon>
        <taxon>Actinomycetes</taxon>
        <taxon>Kitasatosporales</taxon>
        <taxon>Streptomycetaceae</taxon>
        <taxon>Streptomyces</taxon>
    </lineage>
</organism>
<dbReference type="Proteomes" id="UP000219072">
    <property type="component" value="Unassembled WGS sequence"/>
</dbReference>
<dbReference type="SUPFAM" id="SSF48452">
    <property type="entry name" value="TPR-like"/>
    <property type="match status" value="2"/>
</dbReference>
<dbReference type="SMART" id="SM00220">
    <property type="entry name" value="S_TKc"/>
    <property type="match status" value="1"/>
</dbReference>
<dbReference type="OrthoDB" id="9762169at2"/>
<evidence type="ECO:0000313" key="8">
    <source>
        <dbReference type="Proteomes" id="UP000219072"/>
    </source>
</evidence>
<dbReference type="PANTHER" id="PTHR43289">
    <property type="entry name" value="MITOGEN-ACTIVATED PROTEIN KINASE KINASE KINASE 20-RELATED"/>
    <property type="match status" value="1"/>
</dbReference>
<dbReference type="SUPFAM" id="SSF56112">
    <property type="entry name" value="Protein kinase-like (PK-like)"/>
    <property type="match status" value="1"/>
</dbReference>
<dbReference type="GO" id="GO:0005524">
    <property type="term" value="F:ATP binding"/>
    <property type="evidence" value="ECO:0007669"/>
    <property type="project" value="UniProtKB-UniRule"/>
</dbReference>
<dbReference type="PANTHER" id="PTHR43289:SF34">
    <property type="entry name" value="SERINE_THREONINE-PROTEIN KINASE YBDM-RELATED"/>
    <property type="match status" value="1"/>
</dbReference>
<feature type="binding site" evidence="5">
    <location>
        <position position="43"/>
    </location>
    <ligand>
        <name>ATP</name>
        <dbReference type="ChEBI" id="CHEBI:30616"/>
    </ligand>
</feature>
<keyword evidence="3 7" id="KW-0418">Kinase</keyword>
<dbReference type="Pfam" id="PF13424">
    <property type="entry name" value="TPR_12"/>
    <property type="match status" value="1"/>
</dbReference>
<dbReference type="Gene3D" id="1.25.40.10">
    <property type="entry name" value="Tetratricopeptide repeat domain"/>
    <property type="match status" value="2"/>
</dbReference>
<feature type="domain" description="Protein kinase" evidence="6">
    <location>
        <begin position="15"/>
        <end position="268"/>
    </location>
</feature>
<dbReference type="EMBL" id="OCNE01000007">
    <property type="protein sequence ID" value="SOD62830.1"/>
    <property type="molecule type" value="Genomic_DNA"/>
</dbReference>
<dbReference type="InterPro" id="IPR017441">
    <property type="entry name" value="Protein_kinase_ATP_BS"/>
</dbReference>
<evidence type="ECO:0000256" key="2">
    <source>
        <dbReference type="ARBA" id="ARBA00022741"/>
    </source>
</evidence>
<dbReference type="InterPro" id="IPR000719">
    <property type="entry name" value="Prot_kinase_dom"/>
</dbReference>
<evidence type="ECO:0000256" key="4">
    <source>
        <dbReference type="ARBA" id="ARBA00022840"/>
    </source>
</evidence>
<keyword evidence="8" id="KW-1185">Reference proteome</keyword>
<dbReference type="CDD" id="cd14014">
    <property type="entry name" value="STKc_PknB_like"/>
    <property type="match status" value="1"/>
</dbReference>
<dbReference type="InterPro" id="IPR011009">
    <property type="entry name" value="Kinase-like_dom_sf"/>
</dbReference>
<dbReference type="PROSITE" id="PS50011">
    <property type="entry name" value="PROTEIN_KINASE_DOM"/>
    <property type="match status" value="1"/>
</dbReference>
<sequence>MEPLRAGDPERVGSFVLRGRLGAGGMGEVFLGRSPGGRSVAVKVIYPHLAAQREFRARFAREVAAAEAVSGIFTAPVVAAGPEDDPPWIATAYIPGPDLALAVTETGPLPEDSVWGLTAGLVEALQAIHAKGLLHRDLKPSNVLLASDGPKVIDFGIARTLEGSSLTRTGMVIGTPGFMSPEQAEDGQVGPASDVFALGAVIAYAATGNDPFGGGAPLAILHRVINKEPRLDTITGPLHDLITACLAKTPDERPALPQLLDQITSHWAPPDDAPGTALWPTEVTTLIHQRATTPTAPYTQHSDPTHDTPTAEELTRRHEEALHAGEAGKHAEAARLFVQVAADRARVLGDDHPDTLQSRHNHAYYLGQLGKHEEAVRLFAEVVSDYTRSLGDNHPDTLNARHNHAQEFRRVEAHIEATRLATQLAADRTLGPDHPYTLTVRHDQARRLARDGDNAEAARRLSQVAADRARVLGEDHPDTLQSRHSHAYYLGQAGEYAESARLFVQVAADRARVLGEEHPDTLQSRSGHAWNLGRAGNHVEAAHLFAEIAIDRARVLGEDHPDTLTALRSHAWNLSRVKERRS</sequence>
<evidence type="ECO:0000259" key="6">
    <source>
        <dbReference type="PROSITE" id="PS50011"/>
    </source>
</evidence>
<dbReference type="Pfam" id="PF13374">
    <property type="entry name" value="TPR_10"/>
    <property type="match status" value="3"/>
</dbReference>